<keyword evidence="1" id="KW-0539">Nucleus</keyword>
<proteinExistence type="inferred from homology"/>
<keyword evidence="1" id="KW-0507">mRNA processing</keyword>
<dbReference type="InterPro" id="IPR014722">
    <property type="entry name" value="Rib_uL2_dom2"/>
</dbReference>
<evidence type="ECO:0000313" key="4">
    <source>
        <dbReference type="Proteomes" id="UP000770717"/>
    </source>
</evidence>
<dbReference type="PROSITE" id="PS01108">
    <property type="entry name" value="RIBOSOMAL_L24"/>
    <property type="match status" value="1"/>
</dbReference>
<evidence type="ECO:0000313" key="3">
    <source>
        <dbReference type="EMBL" id="KAG9466031.1"/>
    </source>
</evidence>
<reference evidence="3" key="1">
    <citation type="thesis" date="2020" institute="ProQuest LLC" country="789 East Eisenhower Parkway, Ann Arbor, MI, USA">
        <title>Comparative Genomics and Chromosome Evolution.</title>
        <authorList>
            <person name="Mudd A.B."/>
        </authorList>
    </citation>
    <scope>NUCLEOTIDE SEQUENCE</scope>
    <source>
        <strain evidence="3">HN-11 Male</strain>
        <tissue evidence="3">Kidney and liver</tissue>
    </source>
</reference>
<dbReference type="InterPro" id="IPR045166">
    <property type="entry name" value="Spp2-like"/>
</dbReference>
<evidence type="ECO:0000256" key="1">
    <source>
        <dbReference type="RuleBase" id="RU369096"/>
    </source>
</evidence>
<dbReference type="Proteomes" id="UP000770717">
    <property type="component" value="Unassembled WGS sequence"/>
</dbReference>
<dbReference type="InterPro" id="IPR008991">
    <property type="entry name" value="Translation_prot_SH3-like_sf"/>
</dbReference>
<gene>
    <name evidence="3" type="ORF">GDO78_017330</name>
</gene>
<dbReference type="OrthoDB" id="5577072at2759"/>
<comment type="similarity">
    <text evidence="1">Belongs to the MOS2 family.</text>
</comment>
<dbReference type="PANTHER" id="PTHR15818:SF2">
    <property type="entry name" value="G-PATCH DOMAIN AND KOW MOTIFS-CONTAINING PROTEIN"/>
    <property type="match status" value="1"/>
</dbReference>
<dbReference type="GO" id="GO:0003735">
    <property type="term" value="F:structural constituent of ribosome"/>
    <property type="evidence" value="ECO:0007669"/>
    <property type="project" value="InterPro"/>
</dbReference>
<keyword evidence="4" id="KW-1185">Reference proteome</keyword>
<dbReference type="InterPro" id="IPR005824">
    <property type="entry name" value="KOW"/>
</dbReference>
<dbReference type="CDD" id="cd13153">
    <property type="entry name" value="KOW_GPKOW_B"/>
    <property type="match status" value="1"/>
</dbReference>
<comment type="function">
    <text evidence="1">RNA-binding protein involved in pre-mRNA splicing.</text>
</comment>
<keyword evidence="1" id="KW-0508">mRNA splicing</keyword>
<dbReference type="GO" id="GO:0006412">
    <property type="term" value="P:translation"/>
    <property type="evidence" value="ECO:0007669"/>
    <property type="project" value="InterPro"/>
</dbReference>
<dbReference type="InterPro" id="IPR041994">
    <property type="entry name" value="GPKOW_KOW2"/>
</dbReference>
<dbReference type="GO" id="GO:0005840">
    <property type="term" value="C:ribosome"/>
    <property type="evidence" value="ECO:0007669"/>
    <property type="project" value="InterPro"/>
</dbReference>
<dbReference type="Pfam" id="PF25088">
    <property type="entry name" value="GPKOW_C"/>
    <property type="match status" value="1"/>
</dbReference>
<organism evidence="3 4">
    <name type="scientific">Eleutherodactylus coqui</name>
    <name type="common">Puerto Rican coqui</name>
    <dbReference type="NCBI Taxonomy" id="57060"/>
    <lineage>
        <taxon>Eukaryota</taxon>
        <taxon>Metazoa</taxon>
        <taxon>Chordata</taxon>
        <taxon>Craniata</taxon>
        <taxon>Vertebrata</taxon>
        <taxon>Euteleostomi</taxon>
        <taxon>Amphibia</taxon>
        <taxon>Batrachia</taxon>
        <taxon>Anura</taxon>
        <taxon>Neobatrachia</taxon>
        <taxon>Hyloidea</taxon>
        <taxon>Eleutherodactylidae</taxon>
        <taxon>Eleutherodactylinae</taxon>
        <taxon>Eleutherodactylus</taxon>
        <taxon>Eleutherodactylus</taxon>
    </lineage>
</organism>
<comment type="subcellular location">
    <subcellularLocation>
        <location evidence="1">Nucleus</location>
    </subcellularLocation>
</comment>
<name>A0A8J6ECQ9_ELECQ</name>
<dbReference type="SMART" id="SM00739">
    <property type="entry name" value="KOW"/>
    <property type="match status" value="1"/>
</dbReference>
<dbReference type="SUPFAM" id="SSF50104">
    <property type="entry name" value="Translation proteins SH3-like domain"/>
    <property type="match status" value="1"/>
</dbReference>
<feature type="domain" description="KOW" evidence="2">
    <location>
        <begin position="7"/>
        <end position="34"/>
    </location>
</feature>
<comment type="caution">
    <text evidence="3">The sequence shown here is derived from an EMBL/GenBank/DDBJ whole genome shotgun (WGS) entry which is preliminary data.</text>
</comment>
<dbReference type="EMBL" id="WNTK01002439">
    <property type="protein sequence ID" value="KAG9466031.1"/>
    <property type="molecule type" value="Genomic_DNA"/>
</dbReference>
<dbReference type="GO" id="GO:0000398">
    <property type="term" value="P:mRNA splicing, via spliceosome"/>
    <property type="evidence" value="ECO:0007669"/>
    <property type="project" value="UniProtKB-UniRule"/>
</dbReference>
<sequence length="66" mass="7535">MLETVIPKDVGDYVMVVLGKHRGQVGKILHRERQKSRALVQLEGDDDDAVTFSYDVICHYTGMRED</sequence>
<dbReference type="Gene3D" id="2.30.30.30">
    <property type="match status" value="1"/>
</dbReference>
<dbReference type="GO" id="GO:0005681">
    <property type="term" value="C:spliceosomal complex"/>
    <property type="evidence" value="ECO:0007669"/>
    <property type="project" value="TreeGrafter"/>
</dbReference>
<protein>
    <recommendedName>
        <fullName evidence="1">G-patch domain and KOW motifs-containing protein</fullName>
    </recommendedName>
</protein>
<evidence type="ECO:0000259" key="2">
    <source>
        <dbReference type="SMART" id="SM00739"/>
    </source>
</evidence>
<dbReference type="InterPro" id="IPR005825">
    <property type="entry name" value="Ribosomal_uL24_CS"/>
</dbReference>
<dbReference type="AlphaFoldDB" id="A0A8J6ECQ9"/>
<accession>A0A8J6ECQ9</accession>
<dbReference type="PANTHER" id="PTHR15818">
    <property type="entry name" value="G PATCH AND KOW-CONTAINING"/>
    <property type="match status" value="1"/>
</dbReference>